<accession>A0AA41Y941</accession>
<name>A0AA41Y941_9BACT</name>
<comment type="caution">
    <text evidence="1">The sequence shown here is derived from an EMBL/GenBank/DDBJ whole genome shotgun (WGS) entry which is preliminary data.</text>
</comment>
<gene>
    <name evidence="1" type="ORF">N2K84_15620</name>
</gene>
<keyword evidence="2" id="KW-1185">Reference proteome</keyword>
<reference evidence="1" key="1">
    <citation type="submission" date="2022-10" db="EMBL/GenBank/DDBJ databases">
        <title>Gaoshiqiia sediminis gen. nov., sp. nov., isolated from coastal sediment.</title>
        <authorList>
            <person name="Yu W.X."/>
            <person name="Mu D.S."/>
            <person name="Du J.Z."/>
            <person name="Liang Y.Q."/>
        </authorList>
    </citation>
    <scope>NUCLEOTIDE SEQUENCE</scope>
    <source>
        <strain evidence="1">A06</strain>
    </source>
</reference>
<dbReference type="PROSITE" id="PS52050">
    <property type="entry name" value="WYL"/>
    <property type="match status" value="1"/>
</dbReference>
<evidence type="ECO:0000313" key="2">
    <source>
        <dbReference type="Proteomes" id="UP001163821"/>
    </source>
</evidence>
<evidence type="ECO:0000313" key="1">
    <source>
        <dbReference type="EMBL" id="MCW0484170.1"/>
    </source>
</evidence>
<protein>
    <submittedName>
        <fullName evidence="1">WYL domain-containing protein</fullName>
    </submittedName>
</protein>
<sequence length="302" mass="35490">MSHSTKSRRLLKLILFLSCSYPKSKEECLEYLGIGDSAFYNYRNDLIEIGFNLIQKDGKYWIEHHRNDHQVLQNILHFTEEESWLLSQTIDFLDIPANTSLRLKQKLTSFLNQDKTIGSYLHKEKSFIVQTLRKAQKEKKQVLLVNYASGNSQTVKNRLVEPFEFREDFNLLWAFDTALKQNRQFKICRIEDVQLSPLGWEHERRHRTKPVDIFRNTGDLDKRVELLLSLKARNLLIEEYPLTERYISKISNSQYLLKAPVAKYEGPGRFALGLAEDVQTIGDPGFLEYLKEKIKKYSKLIL</sequence>
<dbReference type="Proteomes" id="UP001163821">
    <property type="component" value="Unassembled WGS sequence"/>
</dbReference>
<dbReference type="RefSeq" id="WP_282592763.1">
    <property type="nucleotide sequence ID" value="NZ_JAPAAF010000030.1"/>
</dbReference>
<dbReference type="EMBL" id="JAPAAF010000030">
    <property type="protein sequence ID" value="MCW0484170.1"/>
    <property type="molecule type" value="Genomic_DNA"/>
</dbReference>
<organism evidence="1 2">
    <name type="scientific">Gaoshiqia sediminis</name>
    <dbReference type="NCBI Taxonomy" id="2986998"/>
    <lineage>
        <taxon>Bacteria</taxon>
        <taxon>Pseudomonadati</taxon>
        <taxon>Bacteroidota</taxon>
        <taxon>Bacteroidia</taxon>
        <taxon>Marinilabiliales</taxon>
        <taxon>Prolixibacteraceae</taxon>
        <taxon>Gaoshiqia</taxon>
    </lineage>
</organism>
<proteinExistence type="predicted"/>
<dbReference type="AlphaFoldDB" id="A0AA41Y941"/>